<dbReference type="GO" id="GO:0007143">
    <property type="term" value="P:female meiotic nuclear division"/>
    <property type="evidence" value="ECO:0007669"/>
    <property type="project" value="InterPro"/>
</dbReference>
<dbReference type="AlphaFoldDB" id="A0AAW1LJS3"/>
<name>A0AAW1LJS3_SAPOF</name>
<dbReference type="Proteomes" id="UP001443914">
    <property type="component" value="Unassembled WGS sequence"/>
</dbReference>
<protein>
    <recommendedName>
        <fullName evidence="4">Protein XRI1</fullName>
    </recommendedName>
</protein>
<reference evidence="2" key="1">
    <citation type="submission" date="2024-03" db="EMBL/GenBank/DDBJ databases">
        <title>WGS assembly of Saponaria officinalis var. Norfolk2.</title>
        <authorList>
            <person name="Jenkins J."/>
            <person name="Shu S."/>
            <person name="Grimwood J."/>
            <person name="Barry K."/>
            <person name="Goodstein D."/>
            <person name="Schmutz J."/>
            <person name="Leebens-Mack J."/>
            <person name="Osbourn A."/>
        </authorList>
    </citation>
    <scope>NUCLEOTIDE SEQUENCE [LARGE SCALE GENOMIC DNA]</scope>
    <source>
        <strain evidence="2">JIC</strain>
    </source>
</reference>
<dbReference type="EMBL" id="JBDFQZ010000004">
    <property type="protein sequence ID" value="KAK9733922.1"/>
    <property type="molecule type" value="Genomic_DNA"/>
</dbReference>
<dbReference type="PANTHER" id="PTHR33385">
    <property type="entry name" value="PROTEIN XRI1"/>
    <property type="match status" value="1"/>
</dbReference>
<dbReference type="InterPro" id="IPR039933">
    <property type="entry name" value="XRI1"/>
</dbReference>
<dbReference type="PANTHER" id="PTHR33385:SF4">
    <property type="entry name" value="PROTEIN XRI1"/>
    <property type="match status" value="1"/>
</dbReference>
<proteinExistence type="predicted"/>
<feature type="region of interest" description="Disordered" evidence="1">
    <location>
        <begin position="227"/>
        <end position="273"/>
    </location>
</feature>
<accession>A0AAW1LJS3</accession>
<comment type="caution">
    <text evidence="2">The sequence shown here is derived from an EMBL/GenBank/DDBJ whole genome shotgun (WGS) entry which is preliminary data.</text>
</comment>
<evidence type="ECO:0008006" key="4">
    <source>
        <dbReference type="Google" id="ProtNLM"/>
    </source>
</evidence>
<organism evidence="2 3">
    <name type="scientific">Saponaria officinalis</name>
    <name type="common">Common soapwort</name>
    <name type="synonym">Lychnis saponaria</name>
    <dbReference type="NCBI Taxonomy" id="3572"/>
    <lineage>
        <taxon>Eukaryota</taxon>
        <taxon>Viridiplantae</taxon>
        <taxon>Streptophyta</taxon>
        <taxon>Embryophyta</taxon>
        <taxon>Tracheophyta</taxon>
        <taxon>Spermatophyta</taxon>
        <taxon>Magnoliopsida</taxon>
        <taxon>eudicotyledons</taxon>
        <taxon>Gunneridae</taxon>
        <taxon>Pentapetalae</taxon>
        <taxon>Caryophyllales</taxon>
        <taxon>Caryophyllaceae</taxon>
        <taxon>Caryophylleae</taxon>
        <taxon>Saponaria</taxon>
    </lineage>
</organism>
<dbReference type="GO" id="GO:0007140">
    <property type="term" value="P:male meiotic nuclear division"/>
    <property type="evidence" value="ECO:0007669"/>
    <property type="project" value="InterPro"/>
</dbReference>
<keyword evidence="3" id="KW-1185">Reference proteome</keyword>
<evidence type="ECO:0000313" key="2">
    <source>
        <dbReference type="EMBL" id="KAK9733922.1"/>
    </source>
</evidence>
<sequence length="273" mass="30559">MDYLHNDNHSWVWQGCELFLQADSNIDDISYMFEETTPIKSSGLSDYHFDDSEILSKTPQVDKEYSPPSKRRRVLDFNTDSEEISSSFLKSKEKIDALDVGLTELDAYLQEDFYPPAFVDIGPSETWLTECFNSTDMTISSDDGTTSVSSNVQISNFMSADGNNTAPDSASSTLQRPVRSSRNVIFKGRKTYMRTPTKAPSSVTYPFEFIKPSSIHGYTTLKDINQRLHTPPPSKPKEENEFPTSAFSGKPVVGKTKIPTRGNGSITIMRTKG</sequence>
<gene>
    <name evidence="2" type="ORF">RND81_04G101200</name>
</gene>
<evidence type="ECO:0000313" key="3">
    <source>
        <dbReference type="Proteomes" id="UP001443914"/>
    </source>
</evidence>
<feature type="compositionally biased region" description="Polar residues" evidence="1">
    <location>
        <begin position="262"/>
        <end position="273"/>
    </location>
</feature>
<evidence type="ECO:0000256" key="1">
    <source>
        <dbReference type="SAM" id="MobiDB-lite"/>
    </source>
</evidence>